<keyword evidence="3" id="KW-1185">Reference proteome</keyword>
<dbReference type="EMBL" id="AP025637">
    <property type="protein sequence ID" value="BDG71711.1"/>
    <property type="molecule type" value="Genomic_DNA"/>
</dbReference>
<dbReference type="Pfam" id="PF13343">
    <property type="entry name" value="SBP_bac_6"/>
    <property type="match status" value="1"/>
</dbReference>
<dbReference type="PROSITE" id="PS51318">
    <property type="entry name" value="TAT"/>
    <property type="match status" value="1"/>
</dbReference>
<accession>A0ABM7Y1N9</accession>
<dbReference type="PANTHER" id="PTHR30006">
    <property type="entry name" value="THIAMINE-BINDING PERIPLASMIC PROTEIN-RELATED"/>
    <property type="match status" value="1"/>
</dbReference>
<dbReference type="InterPro" id="IPR006311">
    <property type="entry name" value="TAT_signal"/>
</dbReference>
<keyword evidence="1" id="KW-0732">Signal</keyword>
<dbReference type="Gene3D" id="3.40.190.10">
    <property type="entry name" value="Periplasmic binding protein-like II"/>
    <property type="match status" value="2"/>
</dbReference>
<gene>
    <name evidence="2" type="ORF">Rmf_16400</name>
</gene>
<reference evidence="2 3" key="1">
    <citation type="journal article" date="2016" name="Microbes Environ.">
        <title>Phylogenetically diverse aerobic anoxygenic phototrophic bacteria isolated from epilithic biofilms in Tama river, Japan.</title>
        <authorList>
            <person name="Hirose S."/>
            <person name="Matsuura K."/>
            <person name="Haruta S."/>
        </authorList>
    </citation>
    <scope>NUCLEOTIDE SEQUENCE [LARGE SCALE GENOMIC DNA]</scope>
    <source>
        <strain evidence="2 3">S08</strain>
    </source>
</reference>
<dbReference type="SUPFAM" id="SSF53850">
    <property type="entry name" value="Periplasmic binding protein-like II"/>
    <property type="match status" value="1"/>
</dbReference>
<organism evidence="2 3">
    <name type="scientific">Roseomonas fluvialis</name>
    <dbReference type="NCBI Taxonomy" id="1750527"/>
    <lineage>
        <taxon>Bacteria</taxon>
        <taxon>Pseudomonadati</taxon>
        <taxon>Pseudomonadota</taxon>
        <taxon>Alphaproteobacteria</taxon>
        <taxon>Acetobacterales</taxon>
        <taxon>Roseomonadaceae</taxon>
        <taxon>Roseomonas</taxon>
    </lineage>
</organism>
<evidence type="ECO:0000256" key="1">
    <source>
        <dbReference type="ARBA" id="ARBA00022729"/>
    </source>
</evidence>
<evidence type="ECO:0000313" key="2">
    <source>
        <dbReference type="EMBL" id="BDG71711.1"/>
    </source>
</evidence>
<protein>
    <submittedName>
        <fullName evidence="2">ABC transporter substrate-binding protein</fullName>
    </submittedName>
</protein>
<dbReference type="PANTHER" id="PTHR30006:SF2">
    <property type="entry name" value="ABC TRANSPORTER SUBSTRATE-BINDING PROTEIN"/>
    <property type="match status" value="1"/>
</dbReference>
<dbReference type="Proteomes" id="UP000831327">
    <property type="component" value="Chromosome"/>
</dbReference>
<proteinExistence type="predicted"/>
<sequence>MMRMTTSRRRVLGALSGVTGSTAWSLPAAAQERRLVANTYPGLWEEAHRLHLLPAFKRVSGIDATLTPMLAVDVIARLAASRGTPPFDVILNDEGPFLANIDQDFFETLDASKLPNLADIPQKFIDPTMKGVYVSAQIIGLAYNPARVQTPPTSWDDLARPEYRGRVGITGPGSSLAVAWLVETAKLHGGSEANLEPAFAQLRKIMPNVGAVTAHPGQLITLFQQGEIDVSFSYLNLIAPLKARGVPVELVKPETGWVLLRNGVQIVKNTRSPQLAHAYVNAYLGREVQAGLAAAPYYLAPTNTAVPFGGELQTIGQSMADLERSVIIDWAKINPQRSALIERFNRETRA</sequence>
<evidence type="ECO:0000313" key="3">
    <source>
        <dbReference type="Proteomes" id="UP000831327"/>
    </source>
</evidence>
<name>A0ABM7Y1N9_9PROT</name>